<dbReference type="InterPro" id="IPR000477">
    <property type="entry name" value="RT_dom"/>
</dbReference>
<organism evidence="2 3">
    <name type="scientific">Rhizopus delemar (strain RA 99-880 / ATCC MYA-4621 / FGSC 9543 / NRRL 43880)</name>
    <name type="common">Mucormycosis agent</name>
    <name type="synonym">Rhizopus arrhizus var. delemar</name>
    <dbReference type="NCBI Taxonomy" id="246409"/>
    <lineage>
        <taxon>Eukaryota</taxon>
        <taxon>Fungi</taxon>
        <taxon>Fungi incertae sedis</taxon>
        <taxon>Mucoromycota</taxon>
        <taxon>Mucoromycotina</taxon>
        <taxon>Mucoromycetes</taxon>
        <taxon>Mucorales</taxon>
        <taxon>Mucorineae</taxon>
        <taxon>Rhizopodaceae</taxon>
        <taxon>Rhizopus</taxon>
    </lineage>
</organism>
<dbReference type="InterPro" id="IPR026960">
    <property type="entry name" value="RVT-Znf"/>
</dbReference>
<name>I1C5B8_RHIO9</name>
<dbReference type="SUPFAM" id="SSF56672">
    <property type="entry name" value="DNA/RNA polymerases"/>
    <property type="match status" value="1"/>
</dbReference>
<dbReference type="PANTHER" id="PTHR31635">
    <property type="entry name" value="REVERSE TRANSCRIPTASE DOMAIN-CONTAINING PROTEIN-RELATED"/>
    <property type="match status" value="1"/>
</dbReference>
<feature type="domain" description="Reverse transcriptase" evidence="1">
    <location>
        <begin position="1"/>
        <end position="211"/>
    </location>
</feature>
<dbReference type="OrthoDB" id="2287349at2759"/>
<dbReference type="PANTHER" id="PTHR31635:SF196">
    <property type="entry name" value="REVERSE TRANSCRIPTASE DOMAIN-CONTAINING PROTEIN-RELATED"/>
    <property type="match status" value="1"/>
</dbReference>
<evidence type="ECO:0000313" key="2">
    <source>
        <dbReference type="EMBL" id="EIE83648.1"/>
    </source>
</evidence>
<evidence type="ECO:0000313" key="3">
    <source>
        <dbReference type="Proteomes" id="UP000009138"/>
    </source>
</evidence>
<dbReference type="GeneID" id="93615324"/>
<dbReference type="RefSeq" id="XP_067519044.1">
    <property type="nucleotide sequence ID" value="XM_067662943.1"/>
</dbReference>
<protein>
    <recommendedName>
        <fullName evidence="1">Reverse transcriptase domain-containing protein</fullName>
    </recommendedName>
</protein>
<dbReference type="PROSITE" id="PS50878">
    <property type="entry name" value="RT_POL"/>
    <property type="match status" value="1"/>
</dbReference>
<accession>I1C5B8</accession>
<keyword evidence="3" id="KW-1185">Reference proteome</keyword>
<dbReference type="EMBL" id="CH476737">
    <property type="protein sequence ID" value="EIE83648.1"/>
    <property type="molecule type" value="Genomic_DNA"/>
</dbReference>
<dbReference type="InterPro" id="IPR043502">
    <property type="entry name" value="DNA/RNA_pol_sf"/>
</dbReference>
<sequence length="648" mass="74135">MQLAKIEAEQQQSHEICLLLDQEKAYDRVHPEYLRQVMLQFGFPPSLVSTICKLFFETHIHLNINGFITTPFTQERGLRQGDPLSPLLFNIAFDPFLRSIVNDTAIKGLQYRSSPTPSGLNLVPPPPVKILAYADDIAVFLHNQSDFHRFCARYDEYAQASNAKLNLGKTEAFSLSGRPHPTWQSFLSTQGITTWHDRNSPSAVRYLGFPIYSSIAQRNAFVNELILKIQHACALHSQRQLSFRGRVTVMNTLIYSKLWYVLRLTSVPQPTLQKLASIGYQFVTQSVFPKFKQEFLFVDRQVGGLKLLSPSKQQLVLQRKWLRPLLLSRNSGSVSTIVLYLSYSIQHHFDAIDPLFPLLFPSSRKGFLGRTNALNIFTNLFRTMDALDKSYQHTQPSPATCLQLPLSNIHRFDNPLPEHAAAGPSTPISPSSPLARLSHRSWSKIQVSDVFVFDSHRGCLRKKRRTDTSPFPFLIKGLEPPDLFSVKMTTARLRSVLSPHYALPVFNPTISRHQWNMFWTEDIPLKARDVWYRLLHNKLPCRSSLHNILPSVFVDPVCQICSSTAESSTHFVYSCHHKHPIWEYIWDTYIDTPFSQPALHSAIFSLNMPTVKSIYKKYLLISVPCLHPTRNLVFSLVPHLLWFSLCSP</sequence>
<dbReference type="OMA" id="RARCAIW"/>
<dbReference type="Pfam" id="PF00078">
    <property type="entry name" value="RVT_1"/>
    <property type="match status" value="1"/>
</dbReference>
<dbReference type="InParanoid" id="I1C5B8"/>
<dbReference type="Proteomes" id="UP000009138">
    <property type="component" value="Unassembled WGS sequence"/>
</dbReference>
<reference evidence="2 3" key="1">
    <citation type="journal article" date="2009" name="PLoS Genet.">
        <title>Genomic analysis of the basal lineage fungus Rhizopus oryzae reveals a whole-genome duplication.</title>
        <authorList>
            <person name="Ma L.-J."/>
            <person name="Ibrahim A.S."/>
            <person name="Skory C."/>
            <person name="Grabherr M.G."/>
            <person name="Burger G."/>
            <person name="Butler M."/>
            <person name="Elias M."/>
            <person name="Idnurm A."/>
            <person name="Lang B.F."/>
            <person name="Sone T."/>
            <person name="Abe A."/>
            <person name="Calvo S.E."/>
            <person name="Corrochano L.M."/>
            <person name="Engels R."/>
            <person name="Fu J."/>
            <person name="Hansberg W."/>
            <person name="Kim J.-M."/>
            <person name="Kodira C.D."/>
            <person name="Koehrsen M.J."/>
            <person name="Liu B."/>
            <person name="Miranda-Saavedra D."/>
            <person name="O'Leary S."/>
            <person name="Ortiz-Castellanos L."/>
            <person name="Poulter R."/>
            <person name="Rodriguez-Romero J."/>
            <person name="Ruiz-Herrera J."/>
            <person name="Shen Y.-Q."/>
            <person name="Zeng Q."/>
            <person name="Galagan J."/>
            <person name="Birren B.W."/>
            <person name="Cuomo C.A."/>
            <person name="Wickes B.L."/>
        </authorList>
    </citation>
    <scope>NUCLEOTIDE SEQUENCE [LARGE SCALE GENOMIC DNA]</scope>
    <source>
        <strain evidence="3">RA 99-880 / ATCC MYA-4621 / FGSC 9543 / NRRL 43880</strain>
    </source>
</reference>
<dbReference type="AlphaFoldDB" id="I1C5B8"/>
<evidence type="ECO:0000259" key="1">
    <source>
        <dbReference type="PROSITE" id="PS50878"/>
    </source>
</evidence>
<proteinExistence type="predicted"/>
<dbReference type="Pfam" id="PF13966">
    <property type="entry name" value="zf-RVT"/>
    <property type="match status" value="1"/>
</dbReference>
<dbReference type="eggNOG" id="KOG1075">
    <property type="taxonomic scope" value="Eukaryota"/>
</dbReference>
<gene>
    <name evidence="2" type="ORF">RO3G_08353</name>
</gene>
<dbReference type="VEuPathDB" id="FungiDB:RO3G_08353"/>